<dbReference type="FunFam" id="3.30.160.60:FF:000358">
    <property type="entry name" value="zinc finger protein 24"/>
    <property type="match status" value="1"/>
</dbReference>
<dbReference type="InterPro" id="IPR036236">
    <property type="entry name" value="Znf_C2H2_sf"/>
</dbReference>
<dbReference type="SUPFAM" id="SSF57667">
    <property type="entry name" value="beta-beta-alpha zinc fingers"/>
    <property type="match status" value="5"/>
</dbReference>
<keyword evidence="4" id="KW-0677">Repeat</keyword>
<dbReference type="FunFam" id="3.30.160.60:FF:000072">
    <property type="entry name" value="zinc finger protein 143 isoform X1"/>
    <property type="match status" value="1"/>
</dbReference>
<evidence type="ECO:0000256" key="8">
    <source>
        <dbReference type="ARBA" id="ARBA00023125"/>
    </source>
</evidence>
<feature type="domain" description="C2H2-type" evidence="13">
    <location>
        <begin position="132"/>
        <end position="159"/>
    </location>
</feature>
<dbReference type="InterPro" id="IPR013087">
    <property type="entry name" value="Znf_C2H2_type"/>
</dbReference>
<evidence type="ECO:0000313" key="17">
    <source>
        <dbReference type="RefSeq" id="XP_032837033.1"/>
    </source>
</evidence>
<evidence type="ECO:0000313" key="15">
    <source>
        <dbReference type="RefSeq" id="XP_032837031.1"/>
    </source>
</evidence>
<dbReference type="GO" id="GO:0008270">
    <property type="term" value="F:zinc ion binding"/>
    <property type="evidence" value="ECO:0007669"/>
    <property type="project" value="UniProtKB-KW"/>
</dbReference>
<dbReference type="PANTHER" id="PTHR24388:SF54">
    <property type="entry name" value="PROTEIN ESCARGOT"/>
    <property type="match status" value="1"/>
</dbReference>
<dbReference type="FunFam" id="3.30.160.60:FF:000295">
    <property type="entry name" value="zinc finger protein 19"/>
    <property type="match status" value="1"/>
</dbReference>
<feature type="domain" description="C2H2-type" evidence="13">
    <location>
        <begin position="301"/>
        <end position="328"/>
    </location>
</feature>
<gene>
    <name evidence="15 16 17" type="primary">LOC116958511</name>
</gene>
<evidence type="ECO:0000256" key="4">
    <source>
        <dbReference type="ARBA" id="ARBA00022737"/>
    </source>
</evidence>
<dbReference type="FunFam" id="3.30.160.60:FF:002343">
    <property type="entry name" value="Zinc finger protein 33A"/>
    <property type="match status" value="2"/>
</dbReference>
<keyword evidence="9" id="KW-0804">Transcription</keyword>
<accession>A0AAJ7ULJ8</accession>
<sequence length="405" mass="45708">MMDDPLNAGAHDVKVERDCEASMDTRTFVDVEVVVDYIGRCGGDVKVKRDEEEAAVSTKAWMDVGAPVDDNGHGRPPPSARETVSGPRVVSGSERRPVLRPCSVVLRLLRLDEGRRPMPRPRGGADDIMATHACDRCPYRARKRRQLVAHLLSHTGEKPFKCSTCGKSFASLNNVRRHHDTVHLDLRPFKCPRCGKRFTSRTFLRMHMLKHTGERPYECARCGKLFRHRSSLNVHKRTHTGEKPFGCAQCGKMFSRQHHLRHHELTHTGEKPCKCPYCGRTFSHAHNLKTHMRLHTGERPHACSFCAKTFTETGTLKKHLRVHTGEKPFRCSECGKAFALATSRNVHARKHTGEKPYGCPDCGRAFSTCSAMRSHQRTMHNRKGGAPRVRSVRQEINMPGPSQHA</sequence>
<evidence type="ECO:0000256" key="6">
    <source>
        <dbReference type="ARBA" id="ARBA00022833"/>
    </source>
</evidence>
<dbReference type="PROSITE" id="PS50157">
    <property type="entry name" value="ZINC_FINGER_C2H2_2"/>
    <property type="match status" value="9"/>
</dbReference>
<evidence type="ECO:0000256" key="10">
    <source>
        <dbReference type="ARBA" id="ARBA00023242"/>
    </source>
</evidence>
<evidence type="ECO:0000256" key="5">
    <source>
        <dbReference type="ARBA" id="ARBA00022771"/>
    </source>
</evidence>
<dbReference type="Gene3D" id="3.30.160.60">
    <property type="entry name" value="Classic Zinc Finger"/>
    <property type="match status" value="9"/>
</dbReference>
<dbReference type="RefSeq" id="XP_032837031.1">
    <property type="nucleotide sequence ID" value="XM_032981140.1"/>
</dbReference>
<name>A0AAJ7ULJ8_PETMA</name>
<comment type="subcellular location">
    <subcellularLocation>
        <location evidence="1">Nucleus</location>
    </subcellularLocation>
</comment>
<evidence type="ECO:0000256" key="11">
    <source>
        <dbReference type="PROSITE-ProRule" id="PRU00042"/>
    </source>
</evidence>
<evidence type="ECO:0000256" key="9">
    <source>
        <dbReference type="ARBA" id="ARBA00023163"/>
    </source>
</evidence>
<keyword evidence="6" id="KW-0862">Zinc</keyword>
<dbReference type="GO" id="GO:0000981">
    <property type="term" value="F:DNA-binding transcription factor activity, RNA polymerase II-specific"/>
    <property type="evidence" value="ECO:0007669"/>
    <property type="project" value="TreeGrafter"/>
</dbReference>
<dbReference type="GeneID" id="116958511"/>
<feature type="domain" description="C2H2-type" evidence="13">
    <location>
        <begin position="189"/>
        <end position="216"/>
    </location>
</feature>
<dbReference type="FunFam" id="3.30.160.60:FF:000180">
    <property type="entry name" value="Zinc finger protein 689"/>
    <property type="match status" value="1"/>
</dbReference>
<protein>
    <submittedName>
        <fullName evidence="15 16">Gastrula zinc finger protein XlCGF52.1-like</fullName>
    </submittedName>
</protein>
<dbReference type="RefSeq" id="XP_032837032.1">
    <property type="nucleotide sequence ID" value="XM_032981141.1"/>
</dbReference>
<proteinExistence type="inferred from homology"/>
<feature type="domain" description="C2H2-type" evidence="13">
    <location>
        <begin position="245"/>
        <end position="272"/>
    </location>
</feature>
<keyword evidence="14" id="KW-1185">Reference proteome</keyword>
<dbReference type="FunFam" id="3.30.160.60:FF:000176">
    <property type="entry name" value="zinc finger protein 70"/>
    <property type="match status" value="1"/>
</dbReference>
<feature type="region of interest" description="Disordered" evidence="12">
    <location>
        <begin position="64"/>
        <end position="93"/>
    </location>
</feature>
<dbReference type="Pfam" id="PF00096">
    <property type="entry name" value="zf-C2H2"/>
    <property type="match status" value="7"/>
</dbReference>
<dbReference type="Proteomes" id="UP001318040">
    <property type="component" value="Chromosome 79"/>
</dbReference>
<evidence type="ECO:0000256" key="2">
    <source>
        <dbReference type="ARBA" id="ARBA00006991"/>
    </source>
</evidence>
<dbReference type="GO" id="GO:0005634">
    <property type="term" value="C:nucleus"/>
    <property type="evidence" value="ECO:0007669"/>
    <property type="project" value="UniProtKB-SubCell"/>
</dbReference>
<feature type="domain" description="C2H2-type" evidence="13">
    <location>
        <begin position="160"/>
        <end position="188"/>
    </location>
</feature>
<feature type="domain" description="C2H2-type" evidence="13">
    <location>
        <begin position="329"/>
        <end position="356"/>
    </location>
</feature>
<keyword evidence="7" id="KW-0805">Transcription regulation</keyword>
<feature type="domain" description="C2H2-type" evidence="13">
    <location>
        <begin position="217"/>
        <end position="244"/>
    </location>
</feature>
<keyword evidence="10" id="KW-0539">Nucleus</keyword>
<keyword evidence="3" id="KW-0479">Metal-binding</keyword>
<reference evidence="15 16" key="1">
    <citation type="submission" date="2025-04" db="UniProtKB">
        <authorList>
            <consortium name="RefSeq"/>
        </authorList>
    </citation>
    <scope>IDENTIFICATION</scope>
    <source>
        <tissue evidence="15 16">Sperm</tissue>
    </source>
</reference>
<evidence type="ECO:0000256" key="1">
    <source>
        <dbReference type="ARBA" id="ARBA00004123"/>
    </source>
</evidence>
<dbReference type="FunFam" id="3.30.160.60:FF:001480">
    <property type="entry name" value="Si:cabz01071911.3"/>
    <property type="match status" value="1"/>
</dbReference>
<evidence type="ECO:0000313" key="14">
    <source>
        <dbReference type="Proteomes" id="UP001318040"/>
    </source>
</evidence>
<dbReference type="KEGG" id="pmrn:116958511"/>
<comment type="similarity">
    <text evidence="2">Belongs to the krueppel C2H2-type zinc-finger protein family.</text>
</comment>
<evidence type="ECO:0000259" key="13">
    <source>
        <dbReference type="PROSITE" id="PS50157"/>
    </source>
</evidence>
<dbReference type="AlphaFoldDB" id="A0AAJ7ULJ8"/>
<evidence type="ECO:0000313" key="16">
    <source>
        <dbReference type="RefSeq" id="XP_032837032.1"/>
    </source>
</evidence>
<keyword evidence="5 11" id="KW-0863">Zinc-finger</keyword>
<feature type="domain" description="C2H2-type" evidence="13">
    <location>
        <begin position="273"/>
        <end position="300"/>
    </location>
</feature>
<keyword evidence="8" id="KW-0238">DNA-binding</keyword>
<dbReference type="SMART" id="SM00355">
    <property type="entry name" value="ZnF_C2H2"/>
    <property type="match status" value="9"/>
</dbReference>
<dbReference type="PROSITE" id="PS00028">
    <property type="entry name" value="ZINC_FINGER_C2H2_1"/>
    <property type="match status" value="8"/>
</dbReference>
<evidence type="ECO:0000256" key="7">
    <source>
        <dbReference type="ARBA" id="ARBA00023015"/>
    </source>
</evidence>
<dbReference type="InterPro" id="IPR050527">
    <property type="entry name" value="Snail/Krueppel_Znf"/>
</dbReference>
<dbReference type="PANTHER" id="PTHR24388">
    <property type="entry name" value="ZINC FINGER PROTEIN"/>
    <property type="match status" value="1"/>
</dbReference>
<dbReference type="RefSeq" id="XP_032837033.1">
    <property type="nucleotide sequence ID" value="XM_032981142.1"/>
</dbReference>
<evidence type="ECO:0000256" key="3">
    <source>
        <dbReference type="ARBA" id="ARBA00022723"/>
    </source>
</evidence>
<evidence type="ECO:0000256" key="12">
    <source>
        <dbReference type="SAM" id="MobiDB-lite"/>
    </source>
</evidence>
<feature type="domain" description="C2H2-type" evidence="13">
    <location>
        <begin position="357"/>
        <end position="385"/>
    </location>
</feature>
<dbReference type="GO" id="GO:0000978">
    <property type="term" value="F:RNA polymerase II cis-regulatory region sequence-specific DNA binding"/>
    <property type="evidence" value="ECO:0007669"/>
    <property type="project" value="TreeGrafter"/>
</dbReference>
<feature type="region of interest" description="Disordered" evidence="12">
    <location>
        <begin position="378"/>
        <end position="405"/>
    </location>
</feature>
<organism evidence="14 16">
    <name type="scientific">Petromyzon marinus</name>
    <name type="common">Sea lamprey</name>
    <dbReference type="NCBI Taxonomy" id="7757"/>
    <lineage>
        <taxon>Eukaryota</taxon>
        <taxon>Metazoa</taxon>
        <taxon>Chordata</taxon>
        <taxon>Craniata</taxon>
        <taxon>Vertebrata</taxon>
        <taxon>Cyclostomata</taxon>
        <taxon>Hyperoartia</taxon>
        <taxon>Petromyzontiformes</taxon>
        <taxon>Petromyzontidae</taxon>
        <taxon>Petromyzon</taxon>
    </lineage>
</organism>